<dbReference type="Pfam" id="PF14305">
    <property type="entry name" value="ATPgrasp_TupA"/>
    <property type="match status" value="1"/>
</dbReference>
<gene>
    <name evidence="1" type="ORF">THITH_10315</name>
</gene>
<dbReference type="Proteomes" id="UP000005289">
    <property type="component" value="Chromosome"/>
</dbReference>
<evidence type="ECO:0008006" key="3">
    <source>
        <dbReference type="Google" id="ProtNLM"/>
    </source>
</evidence>
<name>W0DNH9_9GAMM</name>
<accession>W0DNH9</accession>
<keyword evidence="2" id="KW-1185">Reference proteome</keyword>
<organism evidence="1 2">
    <name type="scientific">Thioalkalivibrio paradoxus ARh 1</name>
    <dbReference type="NCBI Taxonomy" id="713585"/>
    <lineage>
        <taxon>Bacteria</taxon>
        <taxon>Pseudomonadati</taxon>
        <taxon>Pseudomonadota</taxon>
        <taxon>Gammaproteobacteria</taxon>
        <taxon>Chromatiales</taxon>
        <taxon>Ectothiorhodospiraceae</taxon>
        <taxon>Thioalkalivibrio</taxon>
    </lineage>
</organism>
<dbReference type="InterPro" id="IPR029465">
    <property type="entry name" value="ATPgrasp_TupA"/>
</dbReference>
<dbReference type="EMBL" id="CP007029">
    <property type="protein sequence ID" value="AHF00145.1"/>
    <property type="molecule type" value="Genomic_DNA"/>
</dbReference>
<evidence type="ECO:0000313" key="2">
    <source>
        <dbReference type="Proteomes" id="UP000005289"/>
    </source>
</evidence>
<dbReference type="STRING" id="713585.THITH_10315"/>
<sequence length="314" mass="35587">MVFRFVRELGHLPQILIPRTYNEKMLWRMILDHNPLFVTFSDKLASKALFQRSCPELRLPAVLWQGDAPQDMPTRFLSEDGVVIKANHGCGFTWFPTLTPPDPQIFRQQAHRWLQTDYSHQLGEWAYRGIRPQLFVEERIRATPPDELVELKVHVFHGRVFYTVVYLREKTGQSLSAIFDADGTRLPVTNSVAASDSARALPSDFALPACYAQAMDAAARVAEGTDYLRVDFFAADDTLFGGELTVYPSAGRMTNSRPECMHALGLAWDIRCSWLLSAPQAGWRGRYARWLRMALERSPSSGHGTRADPLDGCR</sequence>
<dbReference type="KEGG" id="tti:THITH_10315"/>
<proteinExistence type="predicted"/>
<dbReference type="RefSeq" id="WP_232222299.1">
    <property type="nucleotide sequence ID" value="NZ_CP007029.1"/>
</dbReference>
<protein>
    <recommendedName>
        <fullName evidence="3">ATP-grasp domain-containing protein</fullName>
    </recommendedName>
</protein>
<evidence type="ECO:0000313" key="1">
    <source>
        <dbReference type="EMBL" id="AHF00145.1"/>
    </source>
</evidence>
<dbReference type="AlphaFoldDB" id="W0DNH9"/>
<dbReference type="HOGENOM" id="CLU_056705_0_0_6"/>
<reference evidence="1 2" key="1">
    <citation type="submission" date="2013-12" db="EMBL/GenBank/DDBJ databases">
        <authorList>
            <consortium name="DOE Joint Genome Institute"/>
            <person name="Muyzer G."/>
            <person name="Huntemann M."/>
            <person name="Han J."/>
            <person name="Chen A."/>
            <person name="Kyrpides N."/>
            <person name="Mavromatis K."/>
            <person name="Markowitz V."/>
            <person name="Palaniappan K."/>
            <person name="Ivanova N."/>
            <person name="Schaumberg A."/>
            <person name="Pati A."/>
            <person name="Liolios K."/>
            <person name="Nordberg H.P."/>
            <person name="Cantor M.N."/>
            <person name="Hua S.X."/>
            <person name="Woyke T."/>
        </authorList>
    </citation>
    <scope>NUCLEOTIDE SEQUENCE [LARGE SCALE GENOMIC DNA]</scope>
    <source>
        <strain evidence="1 2">ARh 1</strain>
    </source>
</reference>